<sequence>MDSPILRREVRSAFYNPSLGSHIYFEVCIPNDRPSVLLNFLTVHSNINVSSLYCVPPTDHKSCLRILPHNDRIFSPGTWVKINTLGLYQGDTGLVRGLRHIPGRLNIAVLLVPRILREWDHPETLRPELSLLTEDHLDEDEMERRTIDGHSYFIYDNQCFEHGLLAAYFSPAMLSVAPDISWDNRRLFIESKHPFVAERLTSLPMPELWHFDVGEFVSIVGEEPDLHGEIAKGVIRVVHHGACEVDTEVGETVVVEKDHLVKTFIPGDYVKVLKGPHADTNGLVGERAGRVLGLIRDFSHSVTVWVDVNSVTMAIADSSLPTPTTNEFPWKDLKVRIVDLNFYAQMGGIIKRAWPDGHGSARILLYIPSNDCSFELDYTQVVEYETNKPLDCFALNSEGRSLFFDHFKINRSLHRMKTGPEPWIGARKNRSASGITLTVELDVARGNVVSPQVRLDYDFIRELHTHDLLHLAIPPSWRQSFFMPNPTYIPTKVFDSQPLPPRSYTPVVDQYGGIPTREVQKLGLTFVASPTHFLCHRNLLGIPIRVDVIGGPYDTLKTKAGARYVVPTAAENGAILLQIDQPQIKVGNVFMDTTMVLKHRNRPKPNTEKHLMVVIGGSEEHISKFVRRIHHFYKGSKRDVNMWFKLLVVEFTGETEVVTSLELELSPDDVENPPVPIAWIS</sequence>
<dbReference type="EMBL" id="MU807237">
    <property type="protein sequence ID" value="KAJ3831785.1"/>
    <property type="molecule type" value="Genomic_DNA"/>
</dbReference>
<accession>A0AA38NW91</accession>
<protein>
    <recommendedName>
        <fullName evidence="3">Chromatin elongation factor spt5</fullName>
    </recommendedName>
</protein>
<dbReference type="InterPro" id="IPR008991">
    <property type="entry name" value="Translation_prot_SH3-like_sf"/>
</dbReference>
<reference evidence="1" key="1">
    <citation type="submission" date="2022-08" db="EMBL/GenBank/DDBJ databases">
        <authorList>
            <consortium name="DOE Joint Genome Institute"/>
            <person name="Min B."/>
            <person name="Riley R."/>
            <person name="Sierra-Patev S."/>
            <person name="Naranjo-Ortiz M."/>
            <person name="Looney B."/>
            <person name="Konkel Z."/>
            <person name="Slot J.C."/>
            <person name="Sakamoto Y."/>
            <person name="Steenwyk J.L."/>
            <person name="Rokas A."/>
            <person name="Carro J."/>
            <person name="Camarero S."/>
            <person name="Ferreira P."/>
            <person name="Molpeceres G."/>
            <person name="Ruiz-Duenas F.J."/>
            <person name="Serrano A."/>
            <person name="Henrissat B."/>
            <person name="Drula E."/>
            <person name="Hughes K.W."/>
            <person name="Mata J.L."/>
            <person name="Ishikawa N.K."/>
            <person name="Vargas-Isla R."/>
            <person name="Ushijima S."/>
            <person name="Smith C.A."/>
            <person name="Ahrendt S."/>
            <person name="Andreopoulos W."/>
            <person name="He G."/>
            <person name="Labutti K."/>
            <person name="Lipzen A."/>
            <person name="Ng V."/>
            <person name="Sandor L."/>
            <person name="Barry K."/>
            <person name="Martinez A.T."/>
            <person name="Xiao Y."/>
            <person name="Gibbons J.G."/>
            <person name="Terashima K."/>
            <person name="Hibbett D.S."/>
            <person name="Grigoriev I.V."/>
        </authorList>
    </citation>
    <scope>NUCLEOTIDE SEQUENCE</scope>
    <source>
        <strain evidence="1">TFB9207</strain>
    </source>
</reference>
<keyword evidence="2" id="KW-1185">Reference proteome</keyword>
<dbReference type="AlphaFoldDB" id="A0AA38NW91"/>
<organism evidence="1 2">
    <name type="scientific">Lentinula raphanica</name>
    <dbReference type="NCBI Taxonomy" id="153919"/>
    <lineage>
        <taxon>Eukaryota</taxon>
        <taxon>Fungi</taxon>
        <taxon>Dikarya</taxon>
        <taxon>Basidiomycota</taxon>
        <taxon>Agaricomycotina</taxon>
        <taxon>Agaricomycetes</taxon>
        <taxon>Agaricomycetidae</taxon>
        <taxon>Agaricales</taxon>
        <taxon>Marasmiineae</taxon>
        <taxon>Omphalotaceae</taxon>
        <taxon>Lentinula</taxon>
    </lineage>
</organism>
<comment type="caution">
    <text evidence="1">The sequence shown here is derived from an EMBL/GenBank/DDBJ whole genome shotgun (WGS) entry which is preliminary data.</text>
</comment>
<evidence type="ECO:0008006" key="3">
    <source>
        <dbReference type="Google" id="ProtNLM"/>
    </source>
</evidence>
<name>A0AA38NW91_9AGAR</name>
<gene>
    <name evidence="1" type="ORF">F5878DRAFT_667197</name>
</gene>
<evidence type="ECO:0000313" key="2">
    <source>
        <dbReference type="Proteomes" id="UP001163846"/>
    </source>
</evidence>
<evidence type="ECO:0000313" key="1">
    <source>
        <dbReference type="EMBL" id="KAJ3831785.1"/>
    </source>
</evidence>
<proteinExistence type="predicted"/>
<dbReference type="SUPFAM" id="SSF50104">
    <property type="entry name" value="Translation proteins SH3-like domain"/>
    <property type="match status" value="1"/>
</dbReference>
<dbReference type="Proteomes" id="UP001163846">
    <property type="component" value="Unassembled WGS sequence"/>
</dbReference>